<reference evidence="1" key="1">
    <citation type="submission" date="2022-06" db="EMBL/GenBank/DDBJ databases">
        <title>Phylogenomic reconstructions and comparative analyses of Kickxellomycotina fungi.</title>
        <authorList>
            <person name="Reynolds N.K."/>
            <person name="Stajich J.E."/>
            <person name="Barry K."/>
            <person name="Grigoriev I.V."/>
            <person name="Crous P."/>
            <person name="Smith M.E."/>
        </authorList>
    </citation>
    <scope>NUCLEOTIDE SEQUENCE</scope>
    <source>
        <strain evidence="1">RSA 2271</strain>
    </source>
</reference>
<gene>
    <name evidence="1" type="ORF">EV182_003054</name>
</gene>
<protein>
    <submittedName>
        <fullName evidence="1">Uncharacterized protein</fullName>
    </submittedName>
</protein>
<evidence type="ECO:0000313" key="1">
    <source>
        <dbReference type="EMBL" id="KAJ1678935.1"/>
    </source>
</evidence>
<sequence>KYLNSRNAFIGLTEVVHRVLQLAAFLNWNEHTKHEAASSIATKTVAMLSLAARKKLISKSQAEMIKHACRVKIKWEYQHWKAQYEAQIDWEEG</sequence>
<proteinExistence type="predicted"/>
<comment type="caution">
    <text evidence="1">The sequence shown here is derived from an EMBL/GenBank/DDBJ whole genome shotgun (WGS) entry which is preliminary data.</text>
</comment>
<dbReference type="EMBL" id="JAMZIH010000732">
    <property type="protein sequence ID" value="KAJ1678935.1"/>
    <property type="molecule type" value="Genomic_DNA"/>
</dbReference>
<feature type="non-terminal residue" evidence="1">
    <location>
        <position position="1"/>
    </location>
</feature>
<name>A0ACC1HQV0_9FUNG</name>
<keyword evidence="2" id="KW-1185">Reference proteome</keyword>
<evidence type="ECO:0000313" key="2">
    <source>
        <dbReference type="Proteomes" id="UP001145114"/>
    </source>
</evidence>
<organism evidence="1 2">
    <name type="scientific">Spiromyces aspiralis</name>
    <dbReference type="NCBI Taxonomy" id="68401"/>
    <lineage>
        <taxon>Eukaryota</taxon>
        <taxon>Fungi</taxon>
        <taxon>Fungi incertae sedis</taxon>
        <taxon>Zoopagomycota</taxon>
        <taxon>Kickxellomycotina</taxon>
        <taxon>Kickxellomycetes</taxon>
        <taxon>Kickxellales</taxon>
        <taxon>Kickxellaceae</taxon>
        <taxon>Spiromyces</taxon>
    </lineage>
</organism>
<feature type="non-terminal residue" evidence="1">
    <location>
        <position position="93"/>
    </location>
</feature>
<dbReference type="Proteomes" id="UP001145114">
    <property type="component" value="Unassembled WGS sequence"/>
</dbReference>
<accession>A0ACC1HQV0</accession>